<accession>A0A430FSR4</accession>
<dbReference type="Gene3D" id="3.40.50.300">
    <property type="entry name" value="P-loop containing nucleotide triphosphate hydrolases"/>
    <property type="match status" value="1"/>
</dbReference>
<dbReference type="AlphaFoldDB" id="A0A430FSR4"/>
<keyword evidence="4" id="KW-0175">Coiled coil</keyword>
<protein>
    <submittedName>
        <fullName evidence="7">FtsK/SpoIIIE family protein</fullName>
    </submittedName>
</protein>
<evidence type="ECO:0000256" key="4">
    <source>
        <dbReference type="SAM" id="Coils"/>
    </source>
</evidence>
<feature type="region of interest" description="Disordered" evidence="5">
    <location>
        <begin position="333"/>
        <end position="358"/>
    </location>
</feature>
<evidence type="ECO:0000313" key="7">
    <source>
        <dbReference type="EMBL" id="RSX55867.1"/>
    </source>
</evidence>
<keyword evidence="2 3" id="KW-0067">ATP-binding</keyword>
<dbReference type="EMBL" id="QXGM01000001">
    <property type="protein sequence ID" value="RSX55867.1"/>
    <property type="molecule type" value="Genomic_DNA"/>
</dbReference>
<dbReference type="Pfam" id="PF01580">
    <property type="entry name" value="FtsK_SpoIIIE"/>
    <property type="match status" value="1"/>
</dbReference>
<dbReference type="GO" id="GO:0003677">
    <property type="term" value="F:DNA binding"/>
    <property type="evidence" value="ECO:0007669"/>
    <property type="project" value="InterPro"/>
</dbReference>
<evidence type="ECO:0000256" key="5">
    <source>
        <dbReference type="SAM" id="MobiDB-lite"/>
    </source>
</evidence>
<evidence type="ECO:0000256" key="3">
    <source>
        <dbReference type="PROSITE-ProRule" id="PRU00289"/>
    </source>
</evidence>
<evidence type="ECO:0000313" key="8">
    <source>
        <dbReference type="Proteomes" id="UP000287609"/>
    </source>
</evidence>
<evidence type="ECO:0000259" key="6">
    <source>
        <dbReference type="PROSITE" id="PS50901"/>
    </source>
</evidence>
<dbReference type="InterPro" id="IPR027417">
    <property type="entry name" value="P-loop_NTPase"/>
</dbReference>
<feature type="coiled-coil region" evidence="4">
    <location>
        <begin position="135"/>
        <end position="162"/>
    </location>
</feature>
<proteinExistence type="predicted"/>
<keyword evidence="8" id="KW-1185">Reference proteome</keyword>
<sequence>MHHVSADAVAAYTAMLPSVTLEQLNALDTCDLPWQRICSNWMHAQTARQMLCATVGMQHEEPVSIDLIHDGPHAIVAGTTGAGKSILLKTWCLTMALHYSPQQLQFVFMDFKGGSTFDSLMQLPHVRGCVSDLQLSHAIRALEALEHELKRREELAAQLGRSDLNDVADVARLVIVVDEFHALHAFLPDYIERLVRVASLGRSLAMHVIVCTQNPLGQVSSSMKANMNLRICLRVQDALQSQELLNSDIAALLPAQPAGTACSTVTQSHPFRVAYCHNDQRLIQHITLAARFLNIAQQPPLFTAPLPAHIPDDLFEMLLNTYQLSPDQAHAALAQSSANPIQPQISSTRSHSSSSTQPQFPELVLGIADNGVSFDLATIDLTQGNVAIIGLPERGKTTTLTTLRKQCHKSSIHFVDDADALLDPMAMSTESQQFREQLANPTHRTLFTVRTTRWLRVPEHAATRLIFPTGDRNTDLADGVPSSLSSLLTAEDISIPGRAVLINAGQARLVQCLGSVPVPLLRLIVPDYPHE</sequence>
<dbReference type="PANTHER" id="PTHR22683">
    <property type="entry name" value="SPORULATION PROTEIN RELATED"/>
    <property type="match status" value="1"/>
</dbReference>
<dbReference type="InterPro" id="IPR050206">
    <property type="entry name" value="FtsK/SpoIIIE/SftA"/>
</dbReference>
<dbReference type="GO" id="GO:0005524">
    <property type="term" value="F:ATP binding"/>
    <property type="evidence" value="ECO:0007669"/>
    <property type="project" value="UniProtKB-UniRule"/>
</dbReference>
<evidence type="ECO:0000256" key="1">
    <source>
        <dbReference type="ARBA" id="ARBA00022741"/>
    </source>
</evidence>
<dbReference type="InterPro" id="IPR002543">
    <property type="entry name" value="FtsK_dom"/>
</dbReference>
<dbReference type="SUPFAM" id="SSF52540">
    <property type="entry name" value="P-loop containing nucleoside triphosphate hydrolases"/>
    <property type="match status" value="1"/>
</dbReference>
<evidence type="ECO:0000256" key="2">
    <source>
        <dbReference type="ARBA" id="ARBA00022840"/>
    </source>
</evidence>
<dbReference type="PANTHER" id="PTHR22683:SF1">
    <property type="entry name" value="TYPE VII SECRETION SYSTEM PROTEIN ESSC"/>
    <property type="match status" value="1"/>
</dbReference>
<dbReference type="Proteomes" id="UP000287609">
    <property type="component" value="Unassembled WGS sequence"/>
</dbReference>
<dbReference type="CDD" id="cd01127">
    <property type="entry name" value="TrwB_TraG_TraD_VirD4"/>
    <property type="match status" value="1"/>
</dbReference>
<comment type="caution">
    <text evidence="7">The sequence shown here is derived from an EMBL/GenBank/DDBJ whole genome shotgun (WGS) entry which is preliminary data.</text>
</comment>
<reference evidence="7 8" key="1">
    <citation type="submission" date="2018-09" db="EMBL/GenBank/DDBJ databases">
        <title>Characterization of the phylogenetic diversity of five novel species belonging to the genus Bifidobacterium.</title>
        <authorList>
            <person name="Lugli G.A."/>
            <person name="Duranti S."/>
            <person name="Milani C."/>
        </authorList>
    </citation>
    <scope>NUCLEOTIDE SEQUENCE [LARGE SCALE GENOMIC DNA]</scope>
    <source>
        <strain evidence="7 8">2036B</strain>
    </source>
</reference>
<gene>
    <name evidence="7" type="ORF">D2E26_0430</name>
</gene>
<feature type="binding site" evidence="3">
    <location>
        <begin position="78"/>
        <end position="85"/>
    </location>
    <ligand>
        <name>ATP</name>
        <dbReference type="ChEBI" id="CHEBI:30616"/>
    </ligand>
</feature>
<feature type="compositionally biased region" description="Low complexity" evidence="5">
    <location>
        <begin position="346"/>
        <end position="356"/>
    </location>
</feature>
<dbReference type="PROSITE" id="PS50901">
    <property type="entry name" value="FTSK"/>
    <property type="match status" value="1"/>
</dbReference>
<organism evidence="7 8">
    <name type="scientific">Bifidobacterium dolichotidis</name>
    <dbReference type="NCBI Taxonomy" id="2306976"/>
    <lineage>
        <taxon>Bacteria</taxon>
        <taxon>Bacillati</taxon>
        <taxon>Actinomycetota</taxon>
        <taxon>Actinomycetes</taxon>
        <taxon>Bifidobacteriales</taxon>
        <taxon>Bifidobacteriaceae</taxon>
        <taxon>Bifidobacterium</taxon>
    </lineage>
</organism>
<dbReference type="RefSeq" id="WP_164515827.1">
    <property type="nucleotide sequence ID" value="NZ_QXGM01000001.1"/>
</dbReference>
<feature type="compositionally biased region" description="Polar residues" evidence="5">
    <location>
        <begin position="334"/>
        <end position="345"/>
    </location>
</feature>
<feature type="domain" description="FtsK" evidence="6">
    <location>
        <begin position="60"/>
        <end position="242"/>
    </location>
</feature>
<name>A0A430FSR4_9BIFI</name>
<keyword evidence="1 3" id="KW-0547">Nucleotide-binding</keyword>